<dbReference type="GO" id="GO:0008080">
    <property type="term" value="F:N-acetyltransferase activity"/>
    <property type="evidence" value="ECO:0007669"/>
    <property type="project" value="InterPro"/>
</dbReference>
<dbReference type="Proteomes" id="UP000002745">
    <property type="component" value="Chromosome"/>
</dbReference>
<dbReference type="InterPro" id="IPR050769">
    <property type="entry name" value="NAT_camello-type"/>
</dbReference>
<proteinExistence type="predicted"/>
<dbReference type="EMBL" id="CP001678">
    <property type="protein sequence ID" value="ACT59665.1"/>
    <property type="molecule type" value="Genomic_DNA"/>
</dbReference>
<accession>C6XKU8</accession>
<sequence>MLADGFQLGEADPTTDIGRALIAELDAYLLSIYPISVCHRTTPEEILSNGVFYIAKLDEQVVGCGALKENKLGQLELKRMFVRPMARGKGIAKKLLAELETLAQSKGFDAIYLETGPPQKEAIALYENAGYFRRGPFGGYDDHPLSIFMEKRLDSVPSQSNGSAA</sequence>
<name>C6XKU8_HIRBI</name>
<keyword evidence="1 3" id="KW-0808">Transferase</keyword>
<evidence type="ECO:0000313" key="3">
    <source>
        <dbReference type="EMBL" id="ACT59665.1"/>
    </source>
</evidence>
<dbReference type="eggNOG" id="COG0456">
    <property type="taxonomic scope" value="Bacteria"/>
</dbReference>
<evidence type="ECO:0000256" key="1">
    <source>
        <dbReference type="ARBA" id="ARBA00022679"/>
    </source>
</evidence>
<dbReference type="STRING" id="582402.Hbal_1981"/>
<dbReference type="InterPro" id="IPR016181">
    <property type="entry name" value="Acyl_CoA_acyltransferase"/>
</dbReference>
<dbReference type="Gene3D" id="3.40.630.30">
    <property type="match status" value="1"/>
</dbReference>
<evidence type="ECO:0000259" key="2">
    <source>
        <dbReference type="PROSITE" id="PS51186"/>
    </source>
</evidence>
<gene>
    <name evidence="3" type="ordered locus">Hbal_1981</name>
</gene>
<organism evidence="3 4">
    <name type="scientific">Hirschia baltica (strain ATCC 49814 / DSM 5838 / IFAM 1418)</name>
    <dbReference type="NCBI Taxonomy" id="582402"/>
    <lineage>
        <taxon>Bacteria</taxon>
        <taxon>Pseudomonadati</taxon>
        <taxon>Pseudomonadota</taxon>
        <taxon>Alphaproteobacteria</taxon>
        <taxon>Hyphomonadales</taxon>
        <taxon>Hyphomonadaceae</taxon>
        <taxon>Hirschia</taxon>
    </lineage>
</organism>
<keyword evidence="4" id="KW-1185">Reference proteome</keyword>
<feature type="domain" description="N-acetyltransferase" evidence="2">
    <location>
        <begin position="9"/>
        <end position="154"/>
    </location>
</feature>
<dbReference type="PROSITE" id="PS51186">
    <property type="entry name" value="GNAT"/>
    <property type="match status" value="1"/>
</dbReference>
<reference evidence="4" key="1">
    <citation type="journal article" date="2011" name="J. Bacteriol.">
        <title>Genome sequences of eight morphologically diverse alphaproteobacteria.</title>
        <authorList>
            <consortium name="US DOE Joint Genome Institute"/>
            <person name="Brown P.J."/>
            <person name="Kysela D.T."/>
            <person name="Buechlein A."/>
            <person name="Hemmerich C."/>
            <person name="Brun Y.V."/>
        </authorList>
    </citation>
    <scope>NUCLEOTIDE SEQUENCE [LARGE SCALE GENOMIC DNA]</scope>
    <source>
        <strain evidence="4">ATCC 49814 / DSM 5838 / IFAM 1418</strain>
    </source>
</reference>
<dbReference type="SUPFAM" id="SSF55729">
    <property type="entry name" value="Acyl-CoA N-acyltransferases (Nat)"/>
    <property type="match status" value="1"/>
</dbReference>
<dbReference type="PANTHER" id="PTHR13947:SF37">
    <property type="entry name" value="LD18367P"/>
    <property type="match status" value="1"/>
</dbReference>
<dbReference type="KEGG" id="hba:Hbal_1981"/>
<dbReference type="Pfam" id="PF00583">
    <property type="entry name" value="Acetyltransf_1"/>
    <property type="match status" value="1"/>
</dbReference>
<dbReference type="AlphaFoldDB" id="C6XKU8"/>
<dbReference type="HOGENOM" id="CLU_013985_11_8_5"/>
<evidence type="ECO:0000313" key="4">
    <source>
        <dbReference type="Proteomes" id="UP000002745"/>
    </source>
</evidence>
<protein>
    <submittedName>
        <fullName evidence="3">GCN5-related N-acetyltransferase</fullName>
    </submittedName>
</protein>
<dbReference type="InterPro" id="IPR000182">
    <property type="entry name" value="GNAT_dom"/>
</dbReference>
<dbReference type="PANTHER" id="PTHR13947">
    <property type="entry name" value="GNAT FAMILY N-ACETYLTRANSFERASE"/>
    <property type="match status" value="1"/>
</dbReference>
<dbReference type="CDD" id="cd04301">
    <property type="entry name" value="NAT_SF"/>
    <property type="match status" value="1"/>
</dbReference>
<dbReference type="RefSeq" id="WP_015827815.1">
    <property type="nucleotide sequence ID" value="NC_012982.1"/>
</dbReference>